<sequence>MKLTLKTMLFAFICTLTLSCSSNDDQPAPEQDQNVLKIGNQEFELKTGLYQTSEIQNGRFAFGVILYDTEVSIENGEPIPEDEIFTGIAFQLNIDNSDKPELGEYLFTGEENPGVNAITEAFTISGNAETASGELVEIEVARLQVIENEGAYEFEMTAIDEEDNEIEVRFQGELELIPN</sequence>
<accession>A0ABN1K332</accession>
<comment type="caution">
    <text evidence="2">The sequence shown here is derived from an EMBL/GenBank/DDBJ whole genome shotgun (WGS) entry which is preliminary data.</text>
</comment>
<keyword evidence="3" id="KW-1185">Reference proteome</keyword>
<organism evidence="2 3">
    <name type="scientific">Psychroflexus lacisalsi</name>
    <dbReference type="NCBI Taxonomy" id="503928"/>
    <lineage>
        <taxon>Bacteria</taxon>
        <taxon>Pseudomonadati</taxon>
        <taxon>Bacteroidota</taxon>
        <taxon>Flavobacteriia</taxon>
        <taxon>Flavobacteriales</taxon>
        <taxon>Flavobacteriaceae</taxon>
        <taxon>Psychroflexus</taxon>
    </lineage>
</organism>
<dbReference type="PROSITE" id="PS51257">
    <property type="entry name" value="PROKAR_LIPOPROTEIN"/>
    <property type="match status" value="1"/>
</dbReference>
<reference evidence="2 3" key="1">
    <citation type="journal article" date="2019" name="Int. J. Syst. Evol. Microbiol.">
        <title>The Global Catalogue of Microorganisms (GCM) 10K type strain sequencing project: providing services to taxonomists for standard genome sequencing and annotation.</title>
        <authorList>
            <consortium name="The Broad Institute Genomics Platform"/>
            <consortium name="The Broad Institute Genome Sequencing Center for Infectious Disease"/>
            <person name="Wu L."/>
            <person name="Ma J."/>
        </authorList>
    </citation>
    <scope>NUCLEOTIDE SEQUENCE [LARGE SCALE GENOMIC DNA]</scope>
    <source>
        <strain evidence="2 3">JCM 16231</strain>
    </source>
</reference>
<feature type="signal peptide" evidence="1">
    <location>
        <begin position="1"/>
        <end position="22"/>
    </location>
</feature>
<evidence type="ECO:0000313" key="3">
    <source>
        <dbReference type="Proteomes" id="UP001500185"/>
    </source>
</evidence>
<protein>
    <submittedName>
        <fullName evidence="2">Uncharacterized protein</fullName>
    </submittedName>
</protein>
<evidence type="ECO:0000313" key="2">
    <source>
        <dbReference type="EMBL" id="GAA0753477.1"/>
    </source>
</evidence>
<feature type="chain" id="PRO_5045668203" evidence="1">
    <location>
        <begin position="23"/>
        <end position="179"/>
    </location>
</feature>
<dbReference type="RefSeq" id="WP_224453130.1">
    <property type="nucleotide sequence ID" value="NZ_BAAAGG010000005.1"/>
</dbReference>
<dbReference type="EMBL" id="BAAAGG010000005">
    <property type="protein sequence ID" value="GAA0753477.1"/>
    <property type="molecule type" value="Genomic_DNA"/>
</dbReference>
<keyword evidence="1" id="KW-0732">Signal</keyword>
<evidence type="ECO:0000256" key="1">
    <source>
        <dbReference type="SAM" id="SignalP"/>
    </source>
</evidence>
<dbReference type="Proteomes" id="UP001500185">
    <property type="component" value="Unassembled WGS sequence"/>
</dbReference>
<gene>
    <name evidence="2" type="ORF">GCM10009433_05710</name>
</gene>
<proteinExistence type="predicted"/>
<name>A0ABN1K332_9FLAO</name>